<organism evidence="1 2">
    <name type="scientific">Candidatus Sungiibacteriota bacterium</name>
    <dbReference type="NCBI Taxonomy" id="2750080"/>
    <lineage>
        <taxon>Bacteria</taxon>
        <taxon>Candidatus Sungiibacteriota</taxon>
    </lineage>
</organism>
<dbReference type="Proteomes" id="UP000753196">
    <property type="component" value="Unassembled WGS sequence"/>
</dbReference>
<protein>
    <submittedName>
        <fullName evidence="1">Uncharacterized protein</fullName>
    </submittedName>
</protein>
<gene>
    <name evidence="1" type="ORF">HY221_02095</name>
</gene>
<comment type="caution">
    <text evidence="1">The sequence shown here is derived from an EMBL/GenBank/DDBJ whole genome shotgun (WGS) entry which is preliminary data.</text>
</comment>
<sequence>MPSKRLGINRDQWKQALLKVIGSQTETLLNKGDIITNAAALVGYTPSPANAMARAALLELENERKVERVRGGHDSAKRYRLVREWRAEQEDAPSSLDAPTSG</sequence>
<feature type="non-terminal residue" evidence="1">
    <location>
        <position position="102"/>
    </location>
</feature>
<reference evidence="1" key="1">
    <citation type="submission" date="2020-07" db="EMBL/GenBank/DDBJ databases">
        <title>Huge and variable diversity of episymbiotic CPR bacteria and DPANN archaea in groundwater ecosystems.</title>
        <authorList>
            <person name="He C.Y."/>
            <person name="Keren R."/>
            <person name="Whittaker M."/>
            <person name="Farag I.F."/>
            <person name="Doudna J."/>
            <person name="Cate J.H.D."/>
            <person name="Banfield J.F."/>
        </authorList>
    </citation>
    <scope>NUCLEOTIDE SEQUENCE</scope>
    <source>
        <strain evidence="1">NC_groundwater_973_Pr1_S-0.2um_54_13</strain>
    </source>
</reference>
<proteinExistence type="predicted"/>
<dbReference type="EMBL" id="JACQCR010000047">
    <property type="protein sequence ID" value="MBI3631104.1"/>
    <property type="molecule type" value="Genomic_DNA"/>
</dbReference>
<evidence type="ECO:0000313" key="1">
    <source>
        <dbReference type="EMBL" id="MBI3631104.1"/>
    </source>
</evidence>
<name>A0A932R153_9BACT</name>
<dbReference type="AlphaFoldDB" id="A0A932R153"/>
<accession>A0A932R153</accession>
<evidence type="ECO:0000313" key="2">
    <source>
        <dbReference type="Proteomes" id="UP000753196"/>
    </source>
</evidence>